<comment type="caution">
    <text evidence="1">The sequence shown here is derived from an EMBL/GenBank/DDBJ whole genome shotgun (WGS) entry which is preliminary data.</text>
</comment>
<dbReference type="RefSeq" id="WP_116857317.1">
    <property type="nucleotide sequence ID" value="NZ_QTJV01000017.1"/>
</dbReference>
<proteinExistence type="predicted"/>
<protein>
    <submittedName>
        <fullName evidence="1">Uncharacterized protein</fullName>
    </submittedName>
</protein>
<dbReference type="EMBL" id="QTJV01000017">
    <property type="protein sequence ID" value="RFM31003.1"/>
    <property type="molecule type" value="Genomic_DNA"/>
</dbReference>
<organism evidence="1 2">
    <name type="scientific">Chitinophaga silvisoli</name>
    <dbReference type="NCBI Taxonomy" id="2291814"/>
    <lineage>
        <taxon>Bacteria</taxon>
        <taxon>Pseudomonadati</taxon>
        <taxon>Bacteroidota</taxon>
        <taxon>Chitinophagia</taxon>
        <taxon>Chitinophagales</taxon>
        <taxon>Chitinophagaceae</taxon>
        <taxon>Chitinophaga</taxon>
    </lineage>
</organism>
<sequence length="401" mass="47097">MKTPLNPLNQLVESLQFLKQPEDNITPYELIASIHQGTINAISHLKAALETCRLNGLHEQAMQRYIIICQQRLCAVIGELPTSWLNTELSSSHTIQENTALLRADICFQLDEFLVYLRDTFPAYFNRLLPLPNIHKEIIRQQLLPGIPLIKRWFEITEEGCHDLQDLILDLFDQLEPASPHRLNDAKLQFLVQLHQHLLRLLEQENYNLQHHQLQYVLFCLNCNTTDFYHYCTTWLNRQLHIANSVEEQMKLLKDSYTDMQQLQIRSGQAYSPDAPSIRDLLQEWLFVEINYLEREMKEEPELLIAHEKIRTNMSVSMMALIVRLLRAMGQLSHKHVDEVLRLLPRYFTARRNEPFTESIFRAKYKEITSSTMNRIAGIGQELLKMIKPEERTSRTRRSSL</sequence>
<gene>
    <name evidence="1" type="ORF">DXN04_31035</name>
</gene>
<dbReference type="AlphaFoldDB" id="A0A3E1NSW8"/>
<evidence type="ECO:0000313" key="1">
    <source>
        <dbReference type="EMBL" id="RFM31003.1"/>
    </source>
</evidence>
<accession>A0A3E1NSW8</accession>
<evidence type="ECO:0000313" key="2">
    <source>
        <dbReference type="Proteomes" id="UP000261174"/>
    </source>
</evidence>
<reference evidence="1 2" key="1">
    <citation type="submission" date="2018-08" db="EMBL/GenBank/DDBJ databases">
        <title>Chitinophaga sp. K20C18050901, a novel bacterium isolated from forest soil.</title>
        <authorList>
            <person name="Wang C."/>
        </authorList>
    </citation>
    <scope>NUCLEOTIDE SEQUENCE [LARGE SCALE GENOMIC DNA]</scope>
    <source>
        <strain evidence="1 2">K20C18050901</strain>
    </source>
</reference>
<name>A0A3E1NSW8_9BACT</name>
<dbReference type="Proteomes" id="UP000261174">
    <property type="component" value="Unassembled WGS sequence"/>
</dbReference>
<keyword evidence="2" id="KW-1185">Reference proteome</keyword>
<dbReference type="OrthoDB" id="620893at2"/>